<dbReference type="InterPro" id="IPR015943">
    <property type="entry name" value="WD40/YVTN_repeat-like_dom_sf"/>
</dbReference>
<evidence type="ECO:0000313" key="2">
    <source>
        <dbReference type="Proteomes" id="UP001217838"/>
    </source>
</evidence>
<accession>A0ABT5B2B6</accession>
<dbReference type="SUPFAM" id="SSF50998">
    <property type="entry name" value="Quinoprotein alcohol dehydrogenase-like"/>
    <property type="match status" value="1"/>
</dbReference>
<dbReference type="Gene3D" id="2.130.10.10">
    <property type="entry name" value="YVTN repeat-like/Quinoprotein amine dehydrogenase"/>
    <property type="match status" value="1"/>
</dbReference>
<evidence type="ECO:0000313" key="1">
    <source>
        <dbReference type="EMBL" id="MDC0668252.1"/>
    </source>
</evidence>
<proteinExistence type="predicted"/>
<sequence>MRSQYSAPFRKGQRLVFAREIGPLPGDVPIVWWADEPCCLVQGFFNRGAELVRESTAHQESARLRCSASPELGPYTSGPRLLGKAAPRAGDGLVIVHEHPAGVRMVTSREQGIVGERIWRQEPFNISLVTDGRRIIVRDPRGMALLCHDSWRLDAPPTSWSTGPLRRATDPAQLVVVDLLDLGDSLLISTPDTYSRWSWDGALLERWPGPPKESMAPHLVAWHPDGPVLYKTIFDPATGRWTCGRSGWHLVIWDLKREEERSLGPSYDWPRGARSPDGRWLVVDRVAQGGRGLELWDLSTSTLVERLPTRRHPVRALAFAPDNLHIAVASGTEFFVLRVVA</sequence>
<name>A0ABT5B2B6_9BACT</name>
<dbReference type="InterPro" id="IPR011047">
    <property type="entry name" value="Quinoprotein_ADH-like_sf"/>
</dbReference>
<keyword evidence="2" id="KW-1185">Reference proteome</keyword>
<dbReference type="EMBL" id="JAQNDN010000003">
    <property type="protein sequence ID" value="MDC0668252.1"/>
    <property type="molecule type" value="Genomic_DNA"/>
</dbReference>
<gene>
    <name evidence="1" type="ORF">POL58_10905</name>
</gene>
<reference evidence="1 2" key="1">
    <citation type="submission" date="2022-11" db="EMBL/GenBank/DDBJ databases">
        <title>Minimal conservation of predation-associated metabolite biosynthetic gene clusters underscores biosynthetic potential of Myxococcota including descriptions for ten novel species: Archangium lansinium sp. nov., Myxococcus landrumus sp. nov., Nannocystis bai.</title>
        <authorList>
            <person name="Ahearne A."/>
            <person name="Stevens C."/>
            <person name="Dowd S."/>
        </authorList>
    </citation>
    <scope>NUCLEOTIDE SEQUENCE [LARGE SCALE GENOMIC DNA]</scope>
    <source>
        <strain evidence="1 2">NCELM</strain>
    </source>
</reference>
<evidence type="ECO:0008006" key="3">
    <source>
        <dbReference type="Google" id="ProtNLM"/>
    </source>
</evidence>
<dbReference type="RefSeq" id="WP_271997175.1">
    <property type="nucleotide sequence ID" value="NZ_JAQNDN010000003.1"/>
</dbReference>
<dbReference type="Proteomes" id="UP001217838">
    <property type="component" value="Unassembled WGS sequence"/>
</dbReference>
<protein>
    <recommendedName>
        <fullName evidence="3">WD40 repeat domain-containing protein</fullName>
    </recommendedName>
</protein>
<organism evidence="1 2">
    <name type="scientific">Nannocystis radixulma</name>
    <dbReference type="NCBI Taxonomy" id="2995305"/>
    <lineage>
        <taxon>Bacteria</taxon>
        <taxon>Pseudomonadati</taxon>
        <taxon>Myxococcota</taxon>
        <taxon>Polyangia</taxon>
        <taxon>Nannocystales</taxon>
        <taxon>Nannocystaceae</taxon>
        <taxon>Nannocystis</taxon>
    </lineage>
</organism>
<comment type="caution">
    <text evidence="1">The sequence shown here is derived from an EMBL/GenBank/DDBJ whole genome shotgun (WGS) entry which is preliminary data.</text>
</comment>